<dbReference type="GO" id="GO:0006355">
    <property type="term" value="P:regulation of DNA-templated transcription"/>
    <property type="evidence" value="ECO:0007669"/>
    <property type="project" value="InterPro"/>
</dbReference>
<reference evidence="4 5" key="1">
    <citation type="submission" date="2019-04" db="EMBL/GenBank/DDBJ databases">
        <authorList>
            <person name="Hwang J.C."/>
        </authorList>
    </citation>
    <scope>NUCLEOTIDE SEQUENCE [LARGE SCALE GENOMIC DNA]</scope>
    <source>
        <strain evidence="4 5">IMCC35002</strain>
    </source>
</reference>
<dbReference type="SUPFAM" id="SSF46894">
    <property type="entry name" value="C-terminal effector domain of the bipartite response regulators"/>
    <property type="match status" value="1"/>
</dbReference>
<evidence type="ECO:0000256" key="2">
    <source>
        <dbReference type="PROSITE-ProRule" id="PRU01091"/>
    </source>
</evidence>
<dbReference type="GO" id="GO:0003677">
    <property type="term" value="F:DNA binding"/>
    <property type="evidence" value="ECO:0007669"/>
    <property type="project" value="UniProtKB-UniRule"/>
</dbReference>
<sequence length="195" mass="21981">MGERVLLIGEFKYFPKGKLVIRPSGKAVRLKPICAAFLEVLLASPKSLVSYDQLYDEVWPRRVVGHSALRQVVKELRKAFKDNHQQPKFIQTHRSRGYQWLVAPQEALQPMNYSSSHWFAEHWRHIGVGGVMAASVLFSITIDVPLNHQSPPPTLVKRLQGSPEPIVQLSYVGAEPAAECQLLDAPAQEQQQKPL</sequence>
<dbReference type="RefSeq" id="WP_136862899.1">
    <property type="nucleotide sequence ID" value="NZ_SWCJ01000004.1"/>
</dbReference>
<dbReference type="EMBL" id="SWCJ01000004">
    <property type="protein sequence ID" value="TKB56170.1"/>
    <property type="molecule type" value="Genomic_DNA"/>
</dbReference>
<dbReference type="Pfam" id="PF00486">
    <property type="entry name" value="Trans_reg_C"/>
    <property type="match status" value="1"/>
</dbReference>
<evidence type="ECO:0000313" key="5">
    <source>
        <dbReference type="Proteomes" id="UP000305675"/>
    </source>
</evidence>
<dbReference type="AlphaFoldDB" id="A0A4U1BQB9"/>
<dbReference type="InterPro" id="IPR016032">
    <property type="entry name" value="Sig_transdc_resp-reg_C-effctor"/>
</dbReference>
<dbReference type="CDD" id="cd00383">
    <property type="entry name" value="trans_reg_C"/>
    <property type="match status" value="1"/>
</dbReference>
<dbReference type="OrthoDB" id="7052061at2"/>
<dbReference type="Proteomes" id="UP000305675">
    <property type="component" value="Unassembled WGS sequence"/>
</dbReference>
<name>A0A4U1BQB9_9GAMM</name>
<accession>A0A4U1BQB9</accession>
<dbReference type="PROSITE" id="PS51755">
    <property type="entry name" value="OMPR_PHOB"/>
    <property type="match status" value="1"/>
</dbReference>
<evidence type="ECO:0000313" key="4">
    <source>
        <dbReference type="EMBL" id="TKB56170.1"/>
    </source>
</evidence>
<organism evidence="4 5">
    <name type="scientific">Ferrimonas aestuarii</name>
    <dbReference type="NCBI Taxonomy" id="2569539"/>
    <lineage>
        <taxon>Bacteria</taxon>
        <taxon>Pseudomonadati</taxon>
        <taxon>Pseudomonadota</taxon>
        <taxon>Gammaproteobacteria</taxon>
        <taxon>Alteromonadales</taxon>
        <taxon>Ferrimonadaceae</taxon>
        <taxon>Ferrimonas</taxon>
    </lineage>
</organism>
<gene>
    <name evidence="4" type="ORF">FCL42_08115</name>
</gene>
<keyword evidence="5" id="KW-1185">Reference proteome</keyword>
<keyword evidence="1 2" id="KW-0238">DNA-binding</keyword>
<proteinExistence type="predicted"/>
<evidence type="ECO:0000256" key="1">
    <source>
        <dbReference type="ARBA" id="ARBA00023125"/>
    </source>
</evidence>
<dbReference type="Gene3D" id="1.10.10.10">
    <property type="entry name" value="Winged helix-like DNA-binding domain superfamily/Winged helix DNA-binding domain"/>
    <property type="match status" value="1"/>
</dbReference>
<dbReference type="InterPro" id="IPR036388">
    <property type="entry name" value="WH-like_DNA-bd_sf"/>
</dbReference>
<evidence type="ECO:0000259" key="3">
    <source>
        <dbReference type="PROSITE" id="PS51755"/>
    </source>
</evidence>
<feature type="domain" description="OmpR/PhoB-type" evidence="3">
    <location>
        <begin position="3"/>
        <end position="102"/>
    </location>
</feature>
<dbReference type="GO" id="GO:0000160">
    <property type="term" value="P:phosphorelay signal transduction system"/>
    <property type="evidence" value="ECO:0007669"/>
    <property type="project" value="InterPro"/>
</dbReference>
<feature type="DNA-binding region" description="OmpR/PhoB-type" evidence="2">
    <location>
        <begin position="3"/>
        <end position="102"/>
    </location>
</feature>
<comment type="caution">
    <text evidence="4">The sequence shown here is derived from an EMBL/GenBank/DDBJ whole genome shotgun (WGS) entry which is preliminary data.</text>
</comment>
<dbReference type="SMART" id="SM00862">
    <property type="entry name" value="Trans_reg_C"/>
    <property type="match status" value="1"/>
</dbReference>
<protein>
    <recommendedName>
        <fullName evidence="3">OmpR/PhoB-type domain-containing protein</fullName>
    </recommendedName>
</protein>
<dbReference type="InterPro" id="IPR001867">
    <property type="entry name" value="OmpR/PhoB-type_DNA-bd"/>
</dbReference>